<reference evidence="2 3" key="1">
    <citation type="submission" date="2021-06" db="EMBL/GenBank/DDBJ databases">
        <title>Caerostris extrusa draft genome.</title>
        <authorList>
            <person name="Kono N."/>
            <person name="Arakawa K."/>
        </authorList>
    </citation>
    <scope>NUCLEOTIDE SEQUENCE [LARGE SCALE GENOMIC DNA]</scope>
</reference>
<dbReference type="AlphaFoldDB" id="A0AAV4W8Y5"/>
<accession>A0AAV4W8Y5</accession>
<gene>
    <name evidence="2" type="ORF">CEXT_374321</name>
</gene>
<feature type="region of interest" description="Disordered" evidence="1">
    <location>
        <begin position="1"/>
        <end position="21"/>
    </location>
</feature>
<name>A0AAV4W8Y5_CAEEX</name>
<protein>
    <submittedName>
        <fullName evidence="2">Uncharacterized protein</fullName>
    </submittedName>
</protein>
<evidence type="ECO:0000313" key="3">
    <source>
        <dbReference type="Proteomes" id="UP001054945"/>
    </source>
</evidence>
<sequence>MDTENSTAMPERKKQMPPFFITPNASWPGTCKVLTSTGESLNISLSKGQFLKLTVNSERDYETPQINPDQEKCTLQMLQSEEAHPSKGSD</sequence>
<proteinExistence type="predicted"/>
<keyword evidence="3" id="KW-1185">Reference proteome</keyword>
<evidence type="ECO:0000256" key="1">
    <source>
        <dbReference type="SAM" id="MobiDB-lite"/>
    </source>
</evidence>
<comment type="caution">
    <text evidence="2">The sequence shown here is derived from an EMBL/GenBank/DDBJ whole genome shotgun (WGS) entry which is preliminary data.</text>
</comment>
<dbReference type="Proteomes" id="UP001054945">
    <property type="component" value="Unassembled WGS sequence"/>
</dbReference>
<organism evidence="2 3">
    <name type="scientific">Caerostris extrusa</name>
    <name type="common">Bark spider</name>
    <name type="synonym">Caerostris bankana</name>
    <dbReference type="NCBI Taxonomy" id="172846"/>
    <lineage>
        <taxon>Eukaryota</taxon>
        <taxon>Metazoa</taxon>
        <taxon>Ecdysozoa</taxon>
        <taxon>Arthropoda</taxon>
        <taxon>Chelicerata</taxon>
        <taxon>Arachnida</taxon>
        <taxon>Araneae</taxon>
        <taxon>Araneomorphae</taxon>
        <taxon>Entelegynae</taxon>
        <taxon>Araneoidea</taxon>
        <taxon>Araneidae</taxon>
        <taxon>Caerostris</taxon>
    </lineage>
</organism>
<dbReference type="EMBL" id="BPLR01015856">
    <property type="protein sequence ID" value="GIY79192.1"/>
    <property type="molecule type" value="Genomic_DNA"/>
</dbReference>
<evidence type="ECO:0000313" key="2">
    <source>
        <dbReference type="EMBL" id="GIY79192.1"/>
    </source>
</evidence>